<dbReference type="EMBL" id="ON529858">
    <property type="protein sequence ID" value="UTC29883.1"/>
    <property type="molecule type" value="Genomic_DNA"/>
</dbReference>
<dbReference type="SUPFAM" id="SSF53955">
    <property type="entry name" value="Lysozyme-like"/>
    <property type="match status" value="1"/>
</dbReference>
<feature type="region of interest" description="Disordered" evidence="5">
    <location>
        <begin position="1057"/>
        <end position="1091"/>
    </location>
</feature>
<evidence type="ECO:0000256" key="6">
    <source>
        <dbReference type="SAM" id="Phobius"/>
    </source>
</evidence>
<evidence type="ECO:0000256" key="5">
    <source>
        <dbReference type="SAM" id="MobiDB-lite"/>
    </source>
</evidence>
<keyword evidence="1" id="KW-1245">Viral tail assembly</keyword>
<keyword evidence="6" id="KW-0812">Transmembrane</keyword>
<evidence type="ECO:0000256" key="1">
    <source>
        <dbReference type="ARBA" id="ARBA00022465"/>
    </source>
</evidence>
<reference evidence="8" key="1">
    <citation type="submission" date="2022-05" db="EMBL/GenBank/DDBJ databases">
        <authorList>
            <person name="Friedrich I."/>
            <person name="Poehlein A."/>
            <person name="Schneider D."/>
            <person name="Hertel R."/>
            <person name="Daniel R."/>
        </authorList>
    </citation>
    <scope>NUCLEOTIDE SEQUENCE</scope>
</reference>
<dbReference type="Pfam" id="PF00959">
    <property type="entry name" value="Phage_lysozyme"/>
    <property type="match status" value="1"/>
</dbReference>
<dbReference type="EC" id="3.2.1.17" evidence="4"/>
<evidence type="ECO:0000256" key="4">
    <source>
        <dbReference type="RuleBase" id="RU003788"/>
    </source>
</evidence>
<gene>
    <name evidence="8" type="ORF">BAJUN_02770</name>
</gene>
<accession>A0A9E7SRQ7</accession>
<keyword evidence="2 4" id="KW-0929">Antimicrobial</keyword>
<protein>
    <recommendedName>
        <fullName evidence="4">Lysozyme</fullName>
        <ecNumber evidence="4">3.2.1.17</ecNumber>
    </recommendedName>
</protein>
<evidence type="ECO:0000313" key="8">
    <source>
        <dbReference type="EMBL" id="UTC29883.1"/>
    </source>
</evidence>
<dbReference type="GO" id="GO:0031640">
    <property type="term" value="P:killing of cells of another organism"/>
    <property type="evidence" value="ECO:0007669"/>
    <property type="project" value="UniProtKB-KW"/>
</dbReference>
<feature type="domain" description="Tape measure protein N-terminal" evidence="7">
    <location>
        <begin position="365"/>
        <end position="562"/>
    </location>
</feature>
<dbReference type="Proteomes" id="UP001057427">
    <property type="component" value="Segment"/>
</dbReference>
<keyword evidence="3 4" id="KW-0081">Bacteriolytic enzyme</keyword>
<dbReference type="NCBIfam" id="TIGR02675">
    <property type="entry name" value="tape_meas_nterm"/>
    <property type="match status" value="1"/>
</dbReference>
<dbReference type="GO" id="GO:0016998">
    <property type="term" value="P:cell wall macromolecule catabolic process"/>
    <property type="evidence" value="ECO:0007669"/>
    <property type="project" value="InterPro"/>
</dbReference>
<dbReference type="GO" id="GO:0042742">
    <property type="term" value="P:defense response to bacterium"/>
    <property type="evidence" value="ECO:0007669"/>
    <property type="project" value="UniProtKB-KW"/>
</dbReference>
<keyword evidence="1" id="KW-1188">Viral release from host cell</keyword>
<keyword evidence="4" id="KW-0326">Glycosidase</keyword>
<evidence type="ECO:0000256" key="2">
    <source>
        <dbReference type="ARBA" id="ARBA00022529"/>
    </source>
</evidence>
<feature type="transmembrane region" description="Helical" evidence="6">
    <location>
        <begin position="801"/>
        <end position="823"/>
    </location>
</feature>
<keyword evidence="6" id="KW-0472">Membrane</keyword>
<keyword evidence="4" id="KW-0378">Hydrolase</keyword>
<dbReference type="Pfam" id="PF20155">
    <property type="entry name" value="TMP_3"/>
    <property type="match status" value="1"/>
</dbReference>
<dbReference type="InterPro" id="IPR002196">
    <property type="entry name" value="Glyco_hydro_24"/>
</dbReference>
<dbReference type="InterPro" id="IPR023347">
    <property type="entry name" value="Lysozyme_dom_sf"/>
</dbReference>
<dbReference type="GO" id="GO:0098003">
    <property type="term" value="P:viral tail assembly"/>
    <property type="evidence" value="ECO:0007669"/>
    <property type="project" value="UniProtKB-KW"/>
</dbReference>
<dbReference type="GO" id="GO:0003796">
    <property type="term" value="F:lysozyme activity"/>
    <property type="evidence" value="ECO:0007669"/>
    <property type="project" value="UniProtKB-EC"/>
</dbReference>
<dbReference type="GO" id="GO:0009253">
    <property type="term" value="P:peptidoglycan catabolic process"/>
    <property type="evidence" value="ECO:0007669"/>
    <property type="project" value="InterPro"/>
</dbReference>
<comment type="catalytic activity">
    <reaction evidence="4">
        <text>Hydrolysis of (1-&gt;4)-beta-linkages between N-acetylmuramic acid and N-acetyl-D-glucosamine residues in a peptidoglycan and between N-acetyl-D-glucosamine residues in chitodextrins.</text>
        <dbReference type="EC" id="3.2.1.17"/>
    </reaction>
</comment>
<evidence type="ECO:0000256" key="3">
    <source>
        <dbReference type="ARBA" id="ARBA00022638"/>
    </source>
</evidence>
<keyword evidence="9" id="KW-1185">Reference proteome</keyword>
<dbReference type="InterPro" id="IPR013491">
    <property type="entry name" value="Tape_meas_N"/>
</dbReference>
<comment type="similarity">
    <text evidence="4">Belongs to the glycosyl hydrolase 24 family.</text>
</comment>
<name>A0A9E7SRQ7_9CAUD</name>
<proteinExistence type="inferred from homology"/>
<dbReference type="Gene3D" id="1.10.530.40">
    <property type="match status" value="1"/>
</dbReference>
<keyword evidence="6" id="KW-1133">Transmembrane helix</keyword>
<evidence type="ECO:0000259" key="7">
    <source>
        <dbReference type="Pfam" id="PF20155"/>
    </source>
</evidence>
<evidence type="ECO:0000313" key="9">
    <source>
        <dbReference type="Proteomes" id="UP001057427"/>
    </source>
</evidence>
<dbReference type="InterPro" id="IPR023346">
    <property type="entry name" value="Lysozyme-like_dom_sf"/>
</dbReference>
<feature type="compositionally biased region" description="Low complexity" evidence="5">
    <location>
        <begin position="1070"/>
        <end position="1090"/>
    </location>
</feature>
<organism evidence="8 9">
    <name type="scientific">Brevundimonas phage vB_BgoS-Bajun</name>
    <dbReference type="NCBI Taxonomy" id="2948594"/>
    <lineage>
        <taxon>Viruses</taxon>
        <taxon>Duplodnaviria</taxon>
        <taxon>Heunggongvirae</taxon>
        <taxon>Uroviricota</taxon>
        <taxon>Caudoviricetes</taxon>
        <taxon>Dolichocephalovirinae</taxon>
    </lineage>
</organism>
<sequence length="2134" mass="221507">MTEQTSFKIDSKGAQRDLDALASALDRAAGAAGRMDRDFAKAAQSADKNLKTASRAMERYAQIATLLSRIKFAGDGAGQIAKFGQALDSLGKARSIKPETIKGFVNLIDVAARAQRIAFNPAFGNSIRDIASAMDSLGRARPLRDGTLKSFVQLIDVTSRAQRVRIDPGFAAGMKNIAGAMDFVGRARAIRPQTLKSFVDFIEIAARSQRLKFDPSTAQSLRAFGAAISQLKPPGKAAIERLDKMFVVLANAKKIPNAAAIARDLDMVAAAAGRASNALGALPARMRSAGGGGGGRAFQETAAGANAATKGFSNYASGAEKAGKGTYTLGERLRGLNHRFSIAYQAGTLFTSMFASFTLGGFIKGIFDASINLAKLEKSMTFATRSTEAGHQATMRFIGAAQEMGLSLNSVSESFGRFSISSGAAGMSQAESSEVFMSVARSLQVVGASAQQTEYAMYGLTQMIQKGKVSSEEFNRQIGEQIPGNATAGAMAMSKILGRKVELAEFFDMMRKGQIMSKEFSIEWARALNSMFAPMQGMLQNRPDLAVNRLKNAFTIFQQEIGKNRFMTEIGVQLNRLAGLFGKVENGVFKLHDPVRELAKQLGHNLANGVRVIGDALVWAFENMDKLILAGKGMAALLVGSTFFSWGKSAIEAAGKIMLMVGAMRAAKVEAAATATAKTVQAAATTPGIVGAGASTADIIAQRNMRGIAPTAVGGSVTTAQKFASNNEYGVNTFARPTGPDGKPAQGMGARQFGRRALSPALANAGAASAAASGAGQIASAGTAAAGAAPKVNMLSGAIRGLGLAFGAFSLLAIAAVATLAVFSDKQVEVAGKSVKGGDIMMGSLDVVGKSFKDWAKTTGDSITGVSGSFDWLDKNAGELMVGLMAAVITIGKTFLTVFTSIGKIIGTVVANMIIPAMMGISKLAKGDIIGAAETFLKESFTGNASRMMETAREIGGDFVAAADYEGTATSIRTAAIGRATDRNAANNANDLDQQRQTDAALRQQDIDAANMQREAAARQIDAARRMQEAMSPPSWQALRTRIVALATGEYAASNPVRAPGSAATATVSPTGATAGNTPAGATAARPTGGNSVEMARSTIARFEGFRNTAYWDVNALRAGYGSDTTTDAATGRVSRITRGSNVSRADADADLSRRITTEFMPVAQRAVGAAWANLDAATQAALTSVTYNYGNLPGRVARVVRAGGTTAEIADAVQGLGSDNNGVNRRRRAAEAGMIRSGTGIAAGGGSGNPGSDDDVQKQYEQAMNDYKSLQSFSAQSGPMGAALASIASKLEPLRDIIERDESRVAGGAQSLFTPEMVAQMDSAMAGLIKELADAVNPFAALVRKMNQSNDVTAMTLAGGNESSVAWRQALNDLKDQGYDLEAMEDPTVLQSALNDLLGEEHSLRVQNLADAQVEFELARLRGKNLQAEVDLLQTRNALTVQNIVDTGSRREGIFANLVNASSDVGSYEDKLMGLTAQQRASMGANAALQDSAAATAAARDIRVQLSEMLSNEHLTQAQRSFRETYKQALEQLTGLSGRTLGQLTSQATDSQRALADQYAKTIERLENPPGFQAWVDGLEPFARRMEKIKTDFMDNLSDGITDSLMGEEVDWKGMLKSMTRDYLKAQVDEQLKGIMGWFGIGKGAEEAATPEAQALVDAGTNLSQVATAQITPAATELSTAGTGLQTAATALNGAAQAISVAASSQGSIANTAISAISSAATGSMDTPLDLNSLMDGTPESAARQNAITKSLNSSSAGVTPANDNILSDMLQDIGTTSSKNPMTEDQITRTLLAFQNAPSTEQFDFGAMLSKIMGGTVSAEDNNALLAGDVSSLAGTILNPGGGGGPLQALMGMFGMGGGGGGPMQALMGMFGMGGGGGGGGPMQAIMGMFGGGGGGAGGPGQMLSSLFGGGSAGKGGGPMQMLMTLASPILGQFLNKKKEPKTVRELNVGGLLNPMGGVTTEFTEVAAHANPIAQIANMALSAFTGGFGKGGGMSFGKTMGNMGSSMSGNFGKIGKLFGGFQEGGIAGSPVTFHSAANVDWSTAPHYAEGTANTSGGMPAILHPEEAVIPLSRGRKIGVEMKGGSTGGMTNVNSNITIVAQDPNAFRASKASIARNQARTLKRAAVRNLNPL</sequence>